<gene>
    <name evidence="2" type="ORF">EJE83_00300</name>
</gene>
<sequence>MPIIPLPFNSVSGRFGRFGGTIKEALGMYGYVYAPAAPLPQGKCELKHKAATSGASIAEKHAEIVRQFQQIANTKAQLGLGSESITRLESAFFSTYRKATSGYWGGGLWDGFYRYASNPGRQGLYFLVGEQLNDRDIERLTPSARRFSMILGHLSDALRKEEEILRKCGEVTVRSAAFRSATFEDINSERAEYAKIGAECMEVLAEIEQCLGDVRETIRCGSKEVWPERKHFGKRFALSAALYCIAGGIAVAGLIASSGALAVVAVVLTMLIRVVSLGSIRGFDRERGWKSVESLLANTKQFIETEGTTMRTYLDISDRRAALAREDMMWNLLTDVRAQTQGLNGQVSAMAEQFHSIASGLDSMRSDVGQQFQTVERRFDTLVGQQSQAVERRFGALVGQQCQAAERRFGTLVGQQSQAAERRFDALVGQQCQAVERRFDALVGQQCQTVERRFDTLESGLDATMTAGFRGVESKLGDFKSDLQRLSRVQEEMSARLASAMPMTTPRQASPSNRPVPERANSWSPYTHASARRA</sequence>
<evidence type="ECO:0000256" key="1">
    <source>
        <dbReference type="SAM" id="MobiDB-lite"/>
    </source>
</evidence>
<protein>
    <recommendedName>
        <fullName evidence="4">Chromosome partition protein Smc</fullName>
    </recommendedName>
</protein>
<keyword evidence="3" id="KW-1185">Reference proteome</keyword>
<dbReference type="EMBL" id="RWHX01000001">
    <property type="protein sequence ID" value="RSK86976.1"/>
    <property type="molecule type" value="Genomic_DNA"/>
</dbReference>
<name>A0ABX9ZVP8_9BURK</name>
<feature type="region of interest" description="Disordered" evidence="1">
    <location>
        <begin position="497"/>
        <end position="534"/>
    </location>
</feature>
<reference evidence="2 3" key="1">
    <citation type="submission" date="2018-12" db="EMBL/GenBank/DDBJ databases">
        <title>Whole genome sequence of a Pandoraea apista isolate from a patient with cystic fibrosis.</title>
        <authorList>
            <person name="Kenna D.T."/>
            <person name="Turton J.F."/>
        </authorList>
    </citation>
    <scope>NUCLEOTIDE SEQUENCE [LARGE SCALE GENOMIC DNA]</scope>
    <source>
        <strain evidence="2 3">Pa13324</strain>
    </source>
</reference>
<organism evidence="2 3">
    <name type="scientific">Pandoraea apista</name>
    <dbReference type="NCBI Taxonomy" id="93218"/>
    <lineage>
        <taxon>Bacteria</taxon>
        <taxon>Pseudomonadati</taxon>
        <taxon>Pseudomonadota</taxon>
        <taxon>Betaproteobacteria</taxon>
        <taxon>Burkholderiales</taxon>
        <taxon>Burkholderiaceae</taxon>
        <taxon>Pandoraea</taxon>
    </lineage>
</organism>
<evidence type="ECO:0000313" key="2">
    <source>
        <dbReference type="EMBL" id="RSK86976.1"/>
    </source>
</evidence>
<dbReference type="RefSeq" id="WP_124988528.1">
    <property type="nucleotide sequence ID" value="NZ_CALMDT010000087.1"/>
</dbReference>
<comment type="caution">
    <text evidence="2">The sequence shown here is derived from an EMBL/GenBank/DDBJ whole genome shotgun (WGS) entry which is preliminary data.</text>
</comment>
<proteinExistence type="predicted"/>
<evidence type="ECO:0000313" key="3">
    <source>
        <dbReference type="Proteomes" id="UP000270216"/>
    </source>
</evidence>
<dbReference type="Proteomes" id="UP000270216">
    <property type="component" value="Unassembled WGS sequence"/>
</dbReference>
<evidence type="ECO:0008006" key="4">
    <source>
        <dbReference type="Google" id="ProtNLM"/>
    </source>
</evidence>
<accession>A0ABX9ZVP8</accession>